<evidence type="ECO:0000256" key="1">
    <source>
        <dbReference type="SAM" id="Phobius"/>
    </source>
</evidence>
<evidence type="ECO:0000313" key="3">
    <source>
        <dbReference type="Proteomes" id="UP000055048"/>
    </source>
</evidence>
<gene>
    <name evidence="2" type="ORF">T05_1804</name>
</gene>
<comment type="caution">
    <text evidence="2">The sequence shown here is derived from an EMBL/GenBank/DDBJ whole genome shotgun (WGS) entry which is preliminary data.</text>
</comment>
<evidence type="ECO:0008006" key="4">
    <source>
        <dbReference type="Google" id="ProtNLM"/>
    </source>
</evidence>
<keyword evidence="1" id="KW-0812">Transmembrane</keyword>
<organism evidence="2 3">
    <name type="scientific">Trichinella murrelli</name>
    <dbReference type="NCBI Taxonomy" id="144512"/>
    <lineage>
        <taxon>Eukaryota</taxon>
        <taxon>Metazoa</taxon>
        <taxon>Ecdysozoa</taxon>
        <taxon>Nematoda</taxon>
        <taxon>Enoplea</taxon>
        <taxon>Dorylaimia</taxon>
        <taxon>Trichinellida</taxon>
        <taxon>Trichinellidae</taxon>
        <taxon>Trichinella</taxon>
    </lineage>
</organism>
<dbReference type="AlphaFoldDB" id="A0A0V0TEY6"/>
<dbReference type="EMBL" id="JYDJ01000309">
    <property type="protein sequence ID" value="KRX37456.1"/>
    <property type="molecule type" value="Genomic_DNA"/>
</dbReference>
<accession>A0A0V0TEY6</accession>
<name>A0A0V0TEY6_9BILA</name>
<protein>
    <recommendedName>
        <fullName evidence="4">Transmembrane protein</fullName>
    </recommendedName>
</protein>
<keyword evidence="3" id="KW-1185">Reference proteome</keyword>
<sequence>MDLFIDLTVVFVCVGFYIFLCLFCMYHNSSHFFCPTWLVERDLQHLPSRTLATDDSRTCNVEQMQYVSSVCLDVPPNYEEVVKMHQEAPPPSYSELHITRSTSTPILDTSLFAKRN</sequence>
<keyword evidence="1" id="KW-1133">Transmembrane helix</keyword>
<dbReference type="Proteomes" id="UP000055048">
    <property type="component" value="Unassembled WGS sequence"/>
</dbReference>
<evidence type="ECO:0000313" key="2">
    <source>
        <dbReference type="EMBL" id="KRX37456.1"/>
    </source>
</evidence>
<feature type="transmembrane region" description="Helical" evidence="1">
    <location>
        <begin position="7"/>
        <end position="28"/>
    </location>
</feature>
<reference evidence="2 3" key="1">
    <citation type="submission" date="2015-01" db="EMBL/GenBank/DDBJ databases">
        <title>Evolution of Trichinella species and genotypes.</title>
        <authorList>
            <person name="Korhonen P.K."/>
            <person name="Edoardo P."/>
            <person name="Giuseppe L.R."/>
            <person name="Gasser R.B."/>
        </authorList>
    </citation>
    <scope>NUCLEOTIDE SEQUENCE [LARGE SCALE GENOMIC DNA]</scope>
    <source>
        <strain evidence="2">ISS417</strain>
    </source>
</reference>
<dbReference type="OrthoDB" id="5912681at2759"/>
<proteinExistence type="predicted"/>
<keyword evidence="1" id="KW-0472">Membrane</keyword>